<dbReference type="AlphaFoldDB" id="A0A1H4L5Q3"/>
<dbReference type="Proteomes" id="UP000199183">
    <property type="component" value="Unassembled WGS sequence"/>
</dbReference>
<keyword evidence="1" id="KW-0238">DNA-binding</keyword>
<sequence>MDKAGRIVVPLAIRQKLGFEPGPVDISVEGTSIRIEVPTSDRLEEKDGRLVIATEGEPLSIDAVREIRRADQR</sequence>
<dbReference type="Gene3D" id="2.10.260.10">
    <property type="match status" value="1"/>
</dbReference>
<protein>
    <recommendedName>
        <fullName evidence="2">SpoVT-AbrB domain-containing protein</fullName>
    </recommendedName>
</protein>
<gene>
    <name evidence="3" type="ORF">SAMN04489806_1424</name>
</gene>
<keyword evidence="4" id="KW-1185">Reference proteome</keyword>
<evidence type="ECO:0000259" key="2">
    <source>
        <dbReference type="PROSITE" id="PS51740"/>
    </source>
</evidence>
<evidence type="ECO:0000256" key="1">
    <source>
        <dbReference type="PROSITE-ProRule" id="PRU01076"/>
    </source>
</evidence>
<dbReference type="EMBL" id="FNRY01000001">
    <property type="protein sequence ID" value="SEB65806.1"/>
    <property type="molecule type" value="Genomic_DNA"/>
</dbReference>
<proteinExistence type="predicted"/>
<evidence type="ECO:0000313" key="3">
    <source>
        <dbReference type="EMBL" id="SEB65806.1"/>
    </source>
</evidence>
<name>A0A1H4L5Q3_9MICO</name>
<dbReference type="PROSITE" id="PS51740">
    <property type="entry name" value="SPOVT_ABRB"/>
    <property type="match status" value="1"/>
</dbReference>
<accession>A0A1H4L5Q3</accession>
<reference evidence="3 4" key="1">
    <citation type="submission" date="2016-10" db="EMBL/GenBank/DDBJ databases">
        <authorList>
            <person name="de Groot N.N."/>
        </authorList>
    </citation>
    <scope>NUCLEOTIDE SEQUENCE [LARGE SCALE GENOMIC DNA]</scope>
    <source>
        <strain evidence="3 4">DSM 21799</strain>
    </source>
</reference>
<dbReference type="GO" id="GO:0003677">
    <property type="term" value="F:DNA binding"/>
    <property type="evidence" value="ECO:0007669"/>
    <property type="project" value="UniProtKB-UniRule"/>
</dbReference>
<evidence type="ECO:0000313" key="4">
    <source>
        <dbReference type="Proteomes" id="UP000199183"/>
    </source>
</evidence>
<organism evidence="3 4">
    <name type="scientific">Paramicrobacterium humi</name>
    <dbReference type="NCBI Taxonomy" id="640635"/>
    <lineage>
        <taxon>Bacteria</taxon>
        <taxon>Bacillati</taxon>
        <taxon>Actinomycetota</taxon>
        <taxon>Actinomycetes</taxon>
        <taxon>Micrococcales</taxon>
        <taxon>Microbacteriaceae</taxon>
        <taxon>Paramicrobacterium</taxon>
    </lineage>
</organism>
<dbReference type="InterPro" id="IPR007159">
    <property type="entry name" value="SpoVT-AbrB_dom"/>
</dbReference>
<dbReference type="STRING" id="640635.SAMN04489806_1424"/>
<feature type="domain" description="SpoVT-AbrB" evidence="2">
    <location>
        <begin position="1"/>
        <end position="40"/>
    </location>
</feature>